<dbReference type="InterPro" id="IPR013788">
    <property type="entry name" value="Hemocyanin/hexamerin"/>
</dbReference>
<dbReference type="PANTHER" id="PTHR11511">
    <property type="entry name" value="LARVAL STORAGE PROTEIN/PHENOLOXIDASE"/>
    <property type="match status" value="1"/>
</dbReference>
<dbReference type="InterPro" id="IPR014756">
    <property type="entry name" value="Ig_E-set"/>
</dbReference>
<evidence type="ECO:0000259" key="5">
    <source>
        <dbReference type="Pfam" id="PF03722"/>
    </source>
</evidence>
<proteinExistence type="evidence at transcript level"/>
<dbReference type="Pfam" id="PF03722">
    <property type="entry name" value="Hemocyanin_N"/>
    <property type="match status" value="1"/>
</dbReference>
<dbReference type="InterPro" id="IPR000896">
    <property type="entry name" value="Hemocyanin/hexamerin_mid_dom"/>
</dbReference>
<dbReference type="EMBL" id="KF687948">
    <property type="protein sequence ID" value="AIM56832.1"/>
    <property type="molecule type" value="mRNA"/>
</dbReference>
<accession>A0A088G3X5</accession>
<dbReference type="Pfam" id="PF03723">
    <property type="entry name" value="Hemocyanin_C"/>
    <property type="match status" value="1"/>
</dbReference>
<dbReference type="InterPro" id="IPR036697">
    <property type="entry name" value="Hemocyanin_N_sf"/>
</dbReference>
<dbReference type="GO" id="GO:0045735">
    <property type="term" value="F:nutrient reservoir activity"/>
    <property type="evidence" value="ECO:0007669"/>
    <property type="project" value="UniProtKB-KW"/>
</dbReference>
<feature type="domain" description="Hemocyanin C-terminal" evidence="6">
    <location>
        <begin position="445"/>
        <end position="677"/>
    </location>
</feature>
<evidence type="ECO:0000256" key="3">
    <source>
        <dbReference type="SAM" id="SignalP"/>
    </source>
</evidence>
<dbReference type="PRINTS" id="PR00187">
    <property type="entry name" value="HAEMOCYANIN"/>
</dbReference>
<dbReference type="SUPFAM" id="SSF48056">
    <property type="entry name" value="Di-copper centre-containing domain"/>
    <property type="match status" value="1"/>
</dbReference>
<dbReference type="AlphaFoldDB" id="A0A088G3X5"/>
<keyword evidence="1" id="KW-0758">Storage protein</keyword>
<name>A0A088G3X5_9NEOP</name>
<feature type="signal peptide" evidence="3">
    <location>
        <begin position="1"/>
        <end position="16"/>
    </location>
</feature>
<dbReference type="Gene3D" id="1.10.1280.10">
    <property type="entry name" value="Di-copper center containing domain from catechol oxidase"/>
    <property type="match status" value="1"/>
</dbReference>
<reference evidence="7" key="1">
    <citation type="submission" date="2013-09" db="EMBL/GenBank/DDBJ databases">
        <title>Characterization of a soybean pod borer hexamerin: cDNA cloning, and sequence and expression analysis.</title>
        <authorList>
            <person name="Li W."/>
            <person name="Meng F."/>
            <person name="Zang Z."/>
        </authorList>
    </citation>
    <scope>NUCLEOTIDE SEQUENCE</scope>
</reference>
<sequence length="702" mass="84207">MKTVLILAAVVALAVAGTVPHKHEVGLKSVDAHYIEHQTKVIDLLESIGQYRKDADWFKLGYEYDVEANIDNYTNKKAVEEFLVYYKSGFMPKYKTFSVFYDEMREEAIALFKLFYYAKDFETFYKTAAFARVHCNDGQFLYAYYIAIYQRPDTQTLVLPAPYEMFPQYFVNTKTFLKAYRTKMQHGDFDPAYVATHGIYHENGKYVFYSNYTSPWLTGSVEDKLSYFTEDIGMNSYYYYFQILYPFWWKENSIPHFDEMRGDYFYFFYQQLIAQYYLNRLSNGLGEIPEFSWYKPIETGYYCQLSTYYPFFSRNEYYHINKVENDQYIQYLSNYEQSFLYYLEQGHFKAYNQEIDLRNSKAIDFVSKYWFTTVDLYEKMPKNYERFYEVIGLHLLSATPEPTDKYTIFPSALELHQTSLRDPMFYQFYARILNYFLQWKEYLEPYSYSHLHFEGVKINDVKVDKLVTFFEPYDFDITNDLFHSVEEFKSNDPNIYAVRQPRLNHKPFTVTVDVKSDVATDAVFKIFLGPKYDSNGYPLNIEDNWMNFVELDWFVHKLTVGQNKIDRHSTDFALFKEDSVSVMDLLKYFKQGKVPVDMSERFFYQPQRMMLPKGTKGGFPFQLYVVVYPHTPLPQGWELLKAYFPDMKPMSYPFDRPVYETYFKQPNIYHEDVFIYHEGELTANFYNVQEYYPNYKNQVPKH</sequence>
<dbReference type="Pfam" id="PF00372">
    <property type="entry name" value="Hemocyanin_M"/>
    <property type="match status" value="1"/>
</dbReference>
<evidence type="ECO:0000259" key="6">
    <source>
        <dbReference type="Pfam" id="PF03723"/>
    </source>
</evidence>
<dbReference type="OrthoDB" id="6371642at2759"/>
<evidence type="ECO:0000256" key="2">
    <source>
        <dbReference type="ARBA" id="ARBA00038082"/>
    </source>
</evidence>
<evidence type="ECO:0000313" key="7">
    <source>
        <dbReference type="EMBL" id="AIM56832.1"/>
    </source>
</evidence>
<protein>
    <submittedName>
        <fullName evidence="7">Hexamerin</fullName>
    </submittedName>
</protein>
<dbReference type="Gene3D" id="2.60.40.1520">
    <property type="entry name" value="Hemocyanin, C-terminal domain"/>
    <property type="match status" value="1"/>
</dbReference>
<evidence type="ECO:0000259" key="4">
    <source>
        <dbReference type="Pfam" id="PF00372"/>
    </source>
</evidence>
<dbReference type="PANTHER" id="PTHR11511:SF5">
    <property type="entry name" value="FAT-BODY PROTEIN 1-RELATED"/>
    <property type="match status" value="1"/>
</dbReference>
<dbReference type="PROSITE" id="PS00210">
    <property type="entry name" value="HEMOCYANIN_2"/>
    <property type="match status" value="1"/>
</dbReference>
<dbReference type="Gene3D" id="1.20.1370.10">
    <property type="entry name" value="Hemocyanin, N-terminal domain"/>
    <property type="match status" value="1"/>
</dbReference>
<dbReference type="InterPro" id="IPR008922">
    <property type="entry name" value="Di-copper_centre_dom_sf"/>
</dbReference>
<feature type="domain" description="Hemocyanin middle" evidence="4">
    <location>
        <begin position="161"/>
        <end position="436"/>
    </location>
</feature>
<dbReference type="InterPro" id="IPR005204">
    <property type="entry name" value="Hemocyanin_N"/>
</dbReference>
<keyword evidence="3" id="KW-0732">Signal</keyword>
<dbReference type="SUPFAM" id="SSF81296">
    <property type="entry name" value="E set domains"/>
    <property type="match status" value="1"/>
</dbReference>
<dbReference type="InterPro" id="IPR037020">
    <property type="entry name" value="Hemocyanin_C_sf"/>
</dbReference>
<feature type="domain" description="Hemocyanin N-terminal" evidence="5">
    <location>
        <begin position="35"/>
        <end position="155"/>
    </location>
</feature>
<dbReference type="SUPFAM" id="SSF48050">
    <property type="entry name" value="Hemocyanin, N-terminal domain"/>
    <property type="match status" value="1"/>
</dbReference>
<comment type="similarity">
    <text evidence="2">Belongs to the hemocyanin family.</text>
</comment>
<feature type="chain" id="PRO_5001837283" evidence="3">
    <location>
        <begin position="17"/>
        <end position="702"/>
    </location>
</feature>
<dbReference type="GO" id="GO:0005615">
    <property type="term" value="C:extracellular space"/>
    <property type="evidence" value="ECO:0007669"/>
    <property type="project" value="UniProtKB-ARBA"/>
</dbReference>
<dbReference type="InterPro" id="IPR005203">
    <property type="entry name" value="Hemocyanin_C"/>
</dbReference>
<organism evidence="7">
    <name type="scientific">Leguminivora glycinivorella</name>
    <dbReference type="NCBI Taxonomy" id="1035111"/>
    <lineage>
        <taxon>Eukaryota</taxon>
        <taxon>Metazoa</taxon>
        <taxon>Ecdysozoa</taxon>
        <taxon>Arthropoda</taxon>
        <taxon>Hexapoda</taxon>
        <taxon>Insecta</taxon>
        <taxon>Pterygota</taxon>
        <taxon>Neoptera</taxon>
        <taxon>Endopterygota</taxon>
        <taxon>Lepidoptera</taxon>
        <taxon>Glossata</taxon>
        <taxon>Ditrysia</taxon>
        <taxon>Tortricoidea</taxon>
        <taxon>Tortricidae</taxon>
        <taxon>Olethreutinae</taxon>
        <taxon>Grapholitini</taxon>
        <taxon>Leguminivora</taxon>
    </lineage>
</organism>
<evidence type="ECO:0000256" key="1">
    <source>
        <dbReference type="ARBA" id="ARBA00022761"/>
    </source>
</evidence>